<dbReference type="GO" id="GO:0019901">
    <property type="term" value="F:protein kinase binding"/>
    <property type="evidence" value="ECO:0007669"/>
    <property type="project" value="InterPro"/>
</dbReference>
<organism evidence="4 5">
    <name type="scientific">Zingiber officinale</name>
    <name type="common">Ginger</name>
    <name type="synonym">Amomum zingiber</name>
    <dbReference type="NCBI Taxonomy" id="94328"/>
    <lineage>
        <taxon>Eukaryota</taxon>
        <taxon>Viridiplantae</taxon>
        <taxon>Streptophyta</taxon>
        <taxon>Embryophyta</taxon>
        <taxon>Tracheophyta</taxon>
        <taxon>Spermatophyta</taxon>
        <taxon>Magnoliopsida</taxon>
        <taxon>Liliopsida</taxon>
        <taxon>Zingiberales</taxon>
        <taxon>Zingiberaceae</taxon>
        <taxon>Zingiber</taxon>
    </lineage>
</organism>
<proteinExistence type="inferred from homology"/>
<gene>
    <name evidence="4" type="ORF">ZIOFF_002846</name>
</gene>
<evidence type="ECO:0008006" key="6">
    <source>
        <dbReference type="Google" id="ProtNLM"/>
    </source>
</evidence>
<dbReference type="Pfam" id="PF08613">
    <property type="entry name" value="Cyclin"/>
    <property type="match status" value="1"/>
</dbReference>
<dbReference type="InterPro" id="IPR036915">
    <property type="entry name" value="Cyclin-like_sf"/>
</dbReference>
<dbReference type="Gene3D" id="1.10.472.10">
    <property type="entry name" value="Cyclin-like"/>
    <property type="match status" value="1"/>
</dbReference>
<keyword evidence="3" id="KW-0131">Cell cycle</keyword>
<dbReference type="PANTHER" id="PTHR15615:SF91">
    <property type="entry name" value="CYCLIN-P4-1"/>
    <property type="match status" value="1"/>
</dbReference>
<protein>
    <recommendedName>
        <fullName evidence="6">Cyclin</fullName>
    </recommendedName>
</protein>
<keyword evidence="5" id="KW-1185">Reference proteome</keyword>
<dbReference type="Proteomes" id="UP000734854">
    <property type="component" value="Unassembled WGS sequence"/>
</dbReference>
<accession>A0A8J5M9N7</accession>
<evidence type="ECO:0000256" key="3">
    <source>
        <dbReference type="ARBA" id="ARBA00023306"/>
    </source>
</evidence>
<keyword evidence="2" id="KW-0132">Cell division</keyword>
<sequence>MSNHRHHLCQELAGVRSPAMAEQPVADERISVPAVVSVLSAVLQRQAERNDAASDGRRAPSAFQGVRKPSISVRRYLERIFRYACCSPSCYVVAYIYLDRFAGSRQAVALDSFNVHRLLITSVLTAVKFMDDIYYNNAYYAKVGGISLMEMNYLEVDFLFGIGFELNVTPVTFSYYCSVLQKEMCTESIPPPPPPPPPPLPPAAAAASRSLCCLTEEEPSSCRQKQLAV</sequence>
<dbReference type="PANTHER" id="PTHR15615">
    <property type="match status" value="1"/>
</dbReference>
<dbReference type="SUPFAM" id="SSF47954">
    <property type="entry name" value="Cyclin-like"/>
    <property type="match status" value="1"/>
</dbReference>
<evidence type="ECO:0000313" key="4">
    <source>
        <dbReference type="EMBL" id="KAG6537750.1"/>
    </source>
</evidence>
<comment type="caution">
    <text evidence="4">The sequence shown here is derived from an EMBL/GenBank/DDBJ whole genome shotgun (WGS) entry which is preliminary data.</text>
</comment>
<evidence type="ECO:0000256" key="2">
    <source>
        <dbReference type="ARBA" id="ARBA00022618"/>
    </source>
</evidence>
<name>A0A8J5M9N7_ZINOF</name>
<comment type="similarity">
    <text evidence="1">Belongs to the cyclin family. Cyclin U/P subfamily.</text>
</comment>
<evidence type="ECO:0000256" key="1">
    <source>
        <dbReference type="ARBA" id="ARBA00007215"/>
    </source>
</evidence>
<dbReference type="InterPro" id="IPR013922">
    <property type="entry name" value="Cyclin_PHO80-like"/>
</dbReference>
<evidence type="ECO:0000313" key="5">
    <source>
        <dbReference type="Proteomes" id="UP000734854"/>
    </source>
</evidence>
<reference evidence="4 5" key="1">
    <citation type="submission" date="2020-08" db="EMBL/GenBank/DDBJ databases">
        <title>Plant Genome Project.</title>
        <authorList>
            <person name="Zhang R.-G."/>
        </authorList>
    </citation>
    <scope>NUCLEOTIDE SEQUENCE [LARGE SCALE GENOMIC DNA]</scope>
    <source>
        <tissue evidence="4">Rhizome</tissue>
    </source>
</reference>
<dbReference type="EMBL" id="JACMSC010000001">
    <property type="protein sequence ID" value="KAG6537750.1"/>
    <property type="molecule type" value="Genomic_DNA"/>
</dbReference>
<dbReference type="AlphaFoldDB" id="A0A8J5M9N7"/>
<dbReference type="GO" id="GO:0051301">
    <property type="term" value="P:cell division"/>
    <property type="evidence" value="ECO:0007669"/>
    <property type="project" value="UniProtKB-KW"/>
</dbReference>